<sequence length="73" mass="8461">MTLQSANELGIFRTLPLTLAKRNATFLIEWCTASGETLLQTAVLHHQLEADNYCYIIAPHRKRSFQKKRICER</sequence>
<dbReference type="Proteomes" id="UP000054928">
    <property type="component" value="Unassembled WGS sequence"/>
</dbReference>
<organism evidence="1 2">
    <name type="scientific">Plasmopara halstedii</name>
    <name type="common">Downy mildew of sunflower</name>
    <dbReference type="NCBI Taxonomy" id="4781"/>
    <lineage>
        <taxon>Eukaryota</taxon>
        <taxon>Sar</taxon>
        <taxon>Stramenopiles</taxon>
        <taxon>Oomycota</taxon>
        <taxon>Peronosporomycetes</taxon>
        <taxon>Peronosporales</taxon>
        <taxon>Peronosporaceae</taxon>
        <taxon>Plasmopara</taxon>
    </lineage>
</organism>
<reference evidence="2" key="1">
    <citation type="submission" date="2014-09" db="EMBL/GenBank/DDBJ databases">
        <authorList>
            <person name="Sharma Rahul"/>
            <person name="Thines Marco"/>
        </authorList>
    </citation>
    <scope>NUCLEOTIDE SEQUENCE [LARGE SCALE GENOMIC DNA]</scope>
</reference>
<dbReference type="GeneID" id="59052948"/>
<keyword evidence="2" id="KW-1185">Reference proteome</keyword>
<dbReference type="AlphaFoldDB" id="A0A0P1B392"/>
<name>A0A0P1B392_PLAHL</name>
<evidence type="ECO:0000313" key="1">
    <source>
        <dbReference type="EMBL" id="CEG48777.1"/>
    </source>
</evidence>
<proteinExistence type="predicted"/>
<protein>
    <submittedName>
        <fullName evidence="1">Uncharacterized protein</fullName>
    </submittedName>
</protein>
<dbReference type="EMBL" id="CCYD01003042">
    <property type="protein sequence ID" value="CEG48777.1"/>
    <property type="molecule type" value="Genomic_DNA"/>
</dbReference>
<accession>A0A0P1B392</accession>
<evidence type="ECO:0000313" key="2">
    <source>
        <dbReference type="Proteomes" id="UP000054928"/>
    </source>
</evidence>
<dbReference type="RefSeq" id="XP_036263470.1">
    <property type="nucleotide sequence ID" value="XM_036407225.1"/>
</dbReference>